<proteinExistence type="predicted"/>
<dbReference type="EMBL" id="CP037423">
    <property type="protein sequence ID" value="QDV46052.1"/>
    <property type="molecule type" value="Genomic_DNA"/>
</dbReference>
<dbReference type="AlphaFoldDB" id="A0A518HYY3"/>
<protein>
    <submittedName>
        <fullName evidence="1">Uncharacterized protein</fullName>
    </submittedName>
</protein>
<gene>
    <name evidence="1" type="ORF">Enr13x_59560</name>
</gene>
<dbReference type="RefSeq" id="WP_197455412.1">
    <property type="nucleotide sequence ID" value="NZ_CP037423.1"/>
</dbReference>
<reference evidence="1 2" key="1">
    <citation type="submission" date="2019-03" db="EMBL/GenBank/DDBJ databases">
        <title>Deep-cultivation of Planctomycetes and their phenomic and genomic characterization uncovers novel biology.</title>
        <authorList>
            <person name="Wiegand S."/>
            <person name="Jogler M."/>
            <person name="Boedeker C."/>
            <person name="Pinto D."/>
            <person name="Vollmers J."/>
            <person name="Rivas-Marin E."/>
            <person name="Kohn T."/>
            <person name="Peeters S.H."/>
            <person name="Heuer A."/>
            <person name="Rast P."/>
            <person name="Oberbeckmann S."/>
            <person name="Bunk B."/>
            <person name="Jeske O."/>
            <person name="Meyerdierks A."/>
            <person name="Storesund J.E."/>
            <person name="Kallscheuer N."/>
            <person name="Luecker S."/>
            <person name="Lage O.M."/>
            <person name="Pohl T."/>
            <person name="Merkel B.J."/>
            <person name="Hornburger P."/>
            <person name="Mueller R.-W."/>
            <person name="Bruemmer F."/>
            <person name="Labrenz M."/>
            <person name="Spormann A.M."/>
            <person name="Op den Camp H."/>
            <person name="Overmann J."/>
            <person name="Amann R."/>
            <person name="Jetten M.S.M."/>
            <person name="Mascher T."/>
            <person name="Medema M.H."/>
            <person name="Devos D.P."/>
            <person name="Kaster A.-K."/>
            <person name="Ovreas L."/>
            <person name="Rohde M."/>
            <person name="Galperin M.Y."/>
            <person name="Jogler C."/>
        </authorList>
    </citation>
    <scope>NUCLEOTIDE SEQUENCE [LARGE SCALE GENOMIC DNA]</scope>
    <source>
        <strain evidence="1 2">Enr13</strain>
    </source>
</reference>
<name>A0A518HYY3_9BACT</name>
<dbReference type="Proteomes" id="UP000319004">
    <property type="component" value="Chromosome"/>
</dbReference>
<organism evidence="1 2">
    <name type="scientific">Stieleria neptunia</name>
    <dbReference type="NCBI Taxonomy" id="2527979"/>
    <lineage>
        <taxon>Bacteria</taxon>
        <taxon>Pseudomonadati</taxon>
        <taxon>Planctomycetota</taxon>
        <taxon>Planctomycetia</taxon>
        <taxon>Pirellulales</taxon>
        <taxon>Pirellulaceae</taxon>
        <taxon>Stieleria</taxon>
    </lineage>
</organism>
<evidence type="ECO:0000313" key="1">
    <source>
        <dbReference type="EMBL" id="QDV46052.1"/>
    </source>
</evidence>
<keyword evidence="2" id="KW-1185">Reference proteome</keyword>
<evidence type="ECO:0000313" key="2">
    <source>
        <dbReference type="Proteomes" id="UP000319004"/>
    </source>
</evidence>
<dbReference type="KEGG" id="snep:Enr13x_59560"/>
<sequence>MRIPTEFIDPSDDRLGNKLRLFGVNDNYLASRYAMEILSLIQPGR</sequence>
<accession>A0A518HYY3</accession>